<organism evidence="9 10">
    <name type="scientific">Ramlibacter aquaticus</name>
    <dbReference type="NCBI Taxonomy" id="2780094"/>
    <lineage>
        <taxon>Bacteria</taxon>
        <taxon>Pseudomonadati</taxon>
        <taxon>Pseudomonadota</taxon>
        <taxon>Betaproteobacteria</taxon>
        <taxon>Burkholderiales</taxon>
        <taxon>Comamonadaceae</taxon>
        <taxon>Ramlibacter</taxon>
    </lineage>
</organism>
<evidence type="ECO:0000313" key="10">
    <source>
        <dbReference type="Proteomes" id="UP000715965"/>
    </source>
</evidence>
<dbReference type="Pfam" id="PF02417">
    <property type="entry name" value="Chromate_transp"/>
    <property type="match status" value="1"/>
</dbReference>
<feature type="transmembrane region" description="Helical" evidence="8">
    <location>
        <begin position="155"/>
        <end position="173"/>
    </location>
</feature>
<evidence type="ECO:0000313" key="9">
    <source>
        <dbReference type="EMBL" id="MBE7942091.1"/>
    </source>
</evidence>
<evidence type="ECO:0000256" key="5">
    <source>
        <dbReference type="ARBA" id="ARBA00022989"/>
    </source>
</evidence>
<evidence type="ECO:0000256" key="3">
    <source>
        <dbReference type="ARBA" id="ARBA00022475"/>
    </source>
</evidence>
<keyword evidence="4 8" id="KW-0812">Transmembrane</keyword>
<gene>
    <name evidence="9" type="ORF">IM725_16070</name>
</gene>
<protein>
    <submittedName>
        <fullName evidence="9">Chromate transporter</fullName>
    </submittedName>
</protein>
<keyword evidence="10" id="KW-1185">Reference proteome</keyword>
<dbReference type="PANTHER" id="PTHR43663:SF1">
    <property type="entry name" value="CHROMATE TRANSPORTER"/>
    <property type="match status" value="1"/>
</dbReference>
<dbReference type="Proteomes" id="UP000715965">
    <property type="component" value="Unassembled WGS sequence"/>
</dbReference>
<feature type="transmembrane region" description="Helical" evidence="8">
    <location>
        <begin position="179"/>
        <end position="196"/>
    </location>
</feature>
<dbReference type="RefSeq" id="WP_193781647.1">
    <property type="nucleotide sequence ID" value="NZ_JADDOJ010000078.1"/>
</dbReference>
<dbReference type="InterPro" id="IPR003370">
    <property type="entry name" value="Chromate_transpt"/>
</dbReference>
<dbReference type="InterPro" id="IPR052518">
    <property type="entry name" value="CHR_Transporter"/>
</dbReference>
<feature type="transmembrane region" description="Helical" evidence="8">
    <location>
        <begin position="125"/>
        <end position="143"/>
    </location>
</feature>
<comment type="subcellular location">
    <subcellularLocation>
        <location evidence="1">Cell membrane</location>
        <topology evidence="1">Multi-pass membrane protein</topology>
    </subcellularLocation>
</comment>
<proteinExistence type="inferred from homology"/>
<feature type="transmembrane region" description="Helical" evidence="8">
    <location>
        <begin position="91"/>
        <end position="113"/>
    </location>
</feature>
<feature type="transmembrane region" description="Helical" evidence="8">
    <location>
        <begin position="25"/>
        <end position="44"/>
    </location>
</feature>
<reference evidence="9 10" key="1">
    <citation type="submission" date="2020-10" db="EMBL/GenBank/DDBJ databases">
        <title>Draft genome of Ramlibacter aquaticus LMG 30558.</title>
        <authorList>
            <person name="Props R."/>
        </authorList>
    </citation>
    <scope>NUCLEOTIDE SEQUENCE [LARGE SCALE GENOMIC DNA]</scope>
    <source>
        <strain evidence="9 10">LMG 30558</strain>
    </source>
</reference>
<evidence type="ECO:0000256" key="8">
    <source>
        <dbReference type="SAM" id="Phobius"/>
    </source>
</evidence>
<feature type="region of interest" description="Disordered" evidence="7">
    <location>
        <begin position="1"/>
        <end position="20"/>
    </location>
</feature>
<evidence type="ECO:0000256" key="7">
    <source>
        <dbReference type="SAM" id="MobiDB-lite"/>
    </source>
</evidence>
<evidence type="ECO:0000256" key="4">
    <source>
        <dbReference type="ARBA" id="ARBA00022692"/>
    </source>
</evidence>
<evidence type="ECO:0000256" key="1">
    <source>
        <dbReference type="ARBA" id="ARBA00004651"/>
    </source>
</evidence>
<evidence type="ECO:0000256" key="6">
    <source>
        <dbReference type="ARBA" id="ARBA00023136"/>
    </source>
</evidence>
<keyword evidence="6 8" id="KW-0472">Membrane</keyword>
<dbReference type="PANTHER" id="PTHR43663">
    <property type="entry name" value="CHROMATE TRANSPORT PROTEIN-RELATED"/>
    <property type="match status" value="1"/>
</dbReference>
<name>A0ABR9SIA4_9BURK</name>
<comment type="caution">
    <text evidence="9">The sequence shown here is derived from an EMBL/GenBank/DDBJ whole genome shotgun (WGS) entry which is preliminary data.</text>
</comment>
<comment type="similarity">
    <text evidence="2">Belongs to the chromate ion transporter (CHR) (TC 2.A.51) family.</text>
</comment>
<dbReference type="EMBL" id="JADDOJ010000078">
    <property type="protein sequence ID" value="MBE7942091.1"/>
    <property type="molecule type" value="Genomic_DNA"/>
</dbReference>
<feature type="compositionally biased region" description="Polar residues" evidence="7">
    <location>
        <begin position="1"/>
        <end position="14"/>
    </location>
</feature>
<evidence type="ECO:0000256" key="2">
    <source>
        <dbReference type="ARBA" id="ARBA00005262"/>
    </source>
</evidence>
<accession>A0ABR9SIA4</accession>
<keyword evidence="3" id="KW-1003">Cell membrane</keyword>
<keyword evidence="5 8" id="KW-1133">Transmembrane helix</keyword>
<sequence>MTSPAGQPPATDSTPPARPRSPQDLFLSFTWLALQGFGGVLAVVQRVLVEDKRWLTREEFVQEWAVAQVLPGPNIVNLALMMGDRYFGWRGAFAALGGILCVPLLVVLVLALLHSHFAGVPQVEGALRGMGAVTAGLITATGLKLTAALRTHPLGPLPCALLAAATFVAIALLRWPLGWVLLGLGGPACVLTWWRLPEQRA</sequence>